<keyword evidence="1" id="KW-0812">Transmembrane</keyword>
<feature type="transmembrane region" description="Helical" evidence="1">
    <location>
        <begin position="16"/>
        <end position="34"/>
    </location>
</feature>
<dbReference type="EMBL" id="JBANRG010000008">
    <property type="protein sequence ID" value="KAK7464195.1"/>
    <property type="molecule type" value="Genomic_DNA"/>
</dbReference>
<name>A0ABR1JQE1_9AGAR</name>
<accession>A0ABR1JQE1</accession>
<protein>
    <recommendedName>
        <fullName evidence="4">Agouti signaling protein</fullName>
    </recommendedName>
</protein>
<organism evidence="2 3">
    <name type="scientific">Marasmiellus scandens</name>
    <dbReference type="NCBI Taxonomy" id="2682957"/>
    <lineage>
        <taxon>Eukaryota</taxon>
        <taxon>Fungi</taxon>
        <taxon>Dikarya</taxon>
        <taxon>Basidiomycota</taxon>
        <taxon>Agaricomycotina</taxon>
        <taxon>Agaricomycetes</taxon>
        <taxon>Agaricomycetidae</taxon>
        <taxon>Agaricales</taxon>
        <taxon>Marasmiineae</taxon>
        <taxon>Omphalotaceae</taxon>
        <taxon>Marasmiellus</taxon>
    </lineage>
</organism>
<keyword evidence="3" id="KW-1185">Reference proteome</keyword>
<evidence type="ECO:0000256" key="1">
    <source>
        <dbReference type="SAM" id="Phobius"/>
    </source>
</evidence>
<evidence type="ECO:0000313" key="2">
    <source>
        <dbReference type="EMBL" id="KAK7464195.1"/>
    </source>
</evidence>
<evidence type="ECO:0000313" key="3">
    <source>
        <dbReference type="Proteomes" id="UP001498398"/>
    </source>
</evidence>
<comment type="caution">
    <text evidence="2">The sequence shown here is derived from an EMBL/GenBank/DDBJ whole genome shotgun (WGS) entry which is preliminary data.</text>
</comment>
<proteinExistence type="predicted"/>
<evidence type="ECO:0008006" key="4">
    <source>
        <dbReference type="Google" id="ProtNLM"/>
    </source>
</evidence>
<dbReference type="Proteomes" id="UP001498398">
    <property type="component" value="Unassembled WGS sequence"/>
</dbReference>
<reference evidence="2 3" key="1">
    <citation type="submission" date="2024-01" db="EMBL/GenBank/DDBJ databases">
        <title>A draft genome for the cacao thread blight pathogen Marasmiellus scandens.</title>
        <authorList>
            <person name="Baruah I.K."/>
            <person name="Leung J."/>
            <person name="Bukari Y."/>
            <person name="Amoako-Attah I."/>
            <person name="Meinhardt L.W."/>
            <person name="Bailey B.A."/>
            <person name="Cohen S.P."/>
        </authorList>
    </citation>
    <scope>NUCLEOTIDE SEQUENCE [LARGE SCALE GENOMIC DNA]</scope>
    <source>
        <strain evidence="2 3">GH-19</strain>
    </source>
</reference>
<gene>
    <name evidence="2" type="ORF">VKT23_006361</name>
</gene>
<sequence>MDRTNDKYPVLHADSYVLFSILNLGLSAGLPFMLEDKQEQVRSDVPLISLDSLSQSQTKPPAESLDLNSKPIQQPFYCLKQ</sequence>
<keyword evidence="1" id="KW-0472">Membrane</keyword>
<keyword evidence="1" id="KW-1133">Transmembrane helix</keyword>